<dbReference type="AlphaFoldDB" id="A0A7G9GGS0"/>
<dbReference type="Gene3D" id="3.40.50.970">
    <property type="match status" value="1"/>
</dbReference>
<dbReference type="RefSeq" id="WP_118647480.1">
    <property type="nucleotide sequence ID" value="NZ_CP060635.1"/>
</dbReference>
<proteinExistence type="inferred from homology"/>
<dbReference type="PANTHER" id="PTHR43825">
    <property type="entry name" value="PYRUVATE DEHYDROGENASE E1 COMPONENT"/>
    <property type="match status" value="1"/>
</dbReference>
<evidence type="ECO:0000256" key="1">
    <source>
        <dbReference type="ARBA" id="ARBA00001964"/>
    </source>
</evidence>
<comment type="similarity">
    <text evidence="2">Belongs to the transketolase family.</text>
</comment>
<dbReference type="Pfam" id="PF02779">
    <property type="entry name" value="Transket_pyr"/>
    <property type="match status" value="1"/>
</dbReference>
<dbReference type="KEGG" id="whj:H9Q79_06940"/>
<name>A0A7G9GGS0_9FIRM</name>
<keyword evidence="3" id="KW-0786">Thiamine pyrophosphate</keyword>
<dbReference type="Proteomes" id="UP000515860">
    <property type="component" value="Chromosome"/>
</dbReference>
<dbReference type="SUPFAM" id="SSF52922">
    <property type="entry name" value="TK C-terminal domain-like"/>
    <property type="match status" value="1"/>
</dbReference>
<evidence type="ECO:0000313" key="6">
    <source>
        <dbReference type="Proteomes" id="UP000515860"/>
    </source>
</evidence>
<dbReference type="SMART" id="SM00861">
    <property type="entry name" value="Transket_pyr"/>
    <property type="match status" value="1"/>
</dbReference>
<sequence length="325" mass="35269">MKQMLIANHETDKRGNRDGYVDAMLELMEQDDRIVHIDCDLMGCINAKKLQAIYPDRTLNAGIAEQNAVAVAGGMAAAGMKVFVHSFGCFASRRAFDQAFLAAGYSGVPVHIIGSDPGVTAAFNGATHMPFEDAALYMTIPNAVVVDSCDYVQTRFMTKALAGIPNVSYLRLIRKEFQTIYADGAQFEIGKGVTLREGKDVTIIASGILLDESLKAEEELKKKGISARVIDMHTWKPLDEELIVRAAEETGCIVTAENHQAGCGLGSAVANVVVKKRPVPMEMVGIQNRFGQVGSRDFLMKEYHLLSEDIVAAAEKAIARKAGRS</sequence>
<evidence type="ECO:0000313" key="5">
    <source>
        <dbReference type="EMBL" id="QNM10002.1"/>
    </source>
</evidence>
<dbReference type="InterPro" id="IPR005475">
    <property type="entry name" value="Transketolase-like_Pyr-bd"/>
</dbReference>
<dbReference type="InterPro" id="IPR009014">
    <property type="entry name" value="Transketo_C/PFOR_II"/>
</dbReference>
<organism evidence="5 6">
    <name type="scientific">Wansuia hejianensis</name>
    <dbReference type="NCBI Taxonomy" id="2763667"/>
    <lineage>
        <taxon>Bacteria</taxon>
        <taxon>Bacillati</taxon>
        <taxon>Bacillota</taxon>
        <taxon>Clostridia</taxon>
        <taxon>Lachnospirales</taxon>
        <taxon>Lachnospiraceae</taxon>
        <taxon>Wansuia</taxon>
    </lineage>
</organism>
<dbReference type="InterPro" id="IPR033248">
    <property type="entry name" value="Transketolase_C"/>
</dbReference>
<dbReference type="InterPro" id="IPR051157">
    <property type="entry name" value="PDH/Transketolase"/>
</dbReference>
<evidence type="ECO:0000256" key="2">
    <source>
        <dbReference type="ARBA" id="ARBA00007131"/>
    </source>
</evidence>
<dbReference type="EMBL" id="CP060635">
    <property type="protein sequence ID" value="QNM10002.1"/>
    <property type="molecule type" value="Genomic_DNA"/>
</dbReference>
<dbReference type="PANTHER" id="PTHR43825:SF1">
    <property type="entry name" value="TRANSKETOLASE-LIKE PYRIMIDINE-BINDING DOMAIN-CONTAINING PROTEIN"/>
    <property type="match status" value="1"/>
</dbReference>
<feature type="domain" description="Transketolase-like pyrimidine-binding" evidence="4">
    <location>
        <begin position="14"/>
        <end position="179"/>
    </location>
</feature>
<keyword evidence="6" id="KW-1185">Reference proteome</keyword>
<dbReference type="CDD" id="cd07033">
    <property type="entry name" value="TPP_PYR_DXS_TK_like"/>
    <property type="match status" value="1"/>
</dbReference>
<comment type="cofactor">
    <cofactor evidence="1">
        <name>thiamine diphosphate</name>
        <dbReference type="ChEBI" id="CHEBI:58937"/>
    </cofactor>
</comment>
<evidence type="ECO:0000259" key="4">
    <source>
        <dbReference type="SMART" id="SM00861"/>
    </source>
</evidence>
<protein>
    <submittedName>
        <fullName evidence="5">Transketolase family protein</fullName>
    </submittedName>
</protein>
<dbReference type="Pfam" id="PF02780">
    <property type="entry name" value="Transketolase_C"/>
    <property type="match status" value="1"/>
</dbReference>
<gene>
    <name evidence="5" type="ORF">H9Q79_06940</name>
</gene>
<dbReference type="FunFam" id="3.40.50.970:FF:000129">
    <property type="entry name" value="Transketolase"/>
    <property type="match status" value="1"/>
</dbReference>
<evidence type="ECO:0000256" key="3">
    <source>
        <dbReference type="ARBA" id="ARBA00023052"/>
    </source>
</evidence>
<accession>A0A7G9GGS0</accession>
<dbReference type="InterPro" id="IPR029061">
    <property type="entry name" value="THDP-binding"/>
</dbReference>
<dbReference type="Gene3D" id="3.40.50.920">
    <property type="match status" value="1"/>
</dbReference>
<dbReference type="SUPFAM" id="SSF52518">
    <property type="entry name" value="Thiamin diphosphate-binding fold (THDP-binding)"/>
    <property type="match status" value="1"/>
</dbReference>
<reference evidence="5 6" key="1">
    <citation type="submission" date="2020-08" db="EMBL/GenBank/DDBJ databases">
        <authorList>
            <person name="Liu C."/>
            <person name="Sun Q."/>
        </authorList>
    </citation>
    <scope>NUCLEOTIDE SEQUENCE [LARGE SCALE GENOMIC DNA]</scope>
    <source>
        <strain evidence="5 6">NSJ-29</strain>
    </source>
</reference>